<dbReference type="SUPFAM" id="SSF140931">
    <property type="entry name" value="Fic-like"/>
    <property type="match status" value="1"/>
</dbReference>
<organism evidence="3 4">
    <name type="scientific">Pueribacillus theae</name>
    <dbReference type="NCBI Taxonomy" id="2171751"/>
    <lineage>
        <taxon>Bacteria</taxon>
        <taxon>Bacillati</taxon>
        <taxon>Bacillota</taxon>
        <taxon>Bacilli</taxon>
        <taxon>Bacillales</taxon>
        <taxon>Bacillaceae</taxon>
        <taxon>Pueribacillus</taxon>
    </lineage>
</organism>
<dbReference type="InterPro" id="IPR040198">
    <property type="entry name" value="Fido_containing"/>
</dbReference>
<sequence length="225" mass="26085">MEKKFHLTKEQNVFLAKKTIVENIYHTAKLENVNITFPETQTILNGVSVGGLSMDDVQVILNLRDAWRYTLDNIDKPFSLEFACKVNENVARNESLNWGVLRDGNVGIHGVSHVPEVPEREKVEKKIKEIMEIENDVDRALSYYVWAMRSQLFWDGNKRTSNICANKLLIESGSGIVTVKEENLKEFHVLLSKFYETNDSKQLKQFLYDKCLYGMTFQKENNMKK</sequence>
<keyword evidence="4" id="KW-1185">Reference proteome</keyword>
<dbReference type="OrthoDB" id="9807853at2"/>
<protein>
    <submittedName>
        <fullName evidence="3">Death-on-curing protein</fullName>
    </submittedName>
</protein>
<feature type="domain" description="Fido" evidence="2">
    <location>
        <begin position="78"/>
        <end position="209"/>
    </location>
</feature>
<dbReference type="AlphaFoldDB" id="A0A2U1K1A3"/>
<reference evidence="3 4" key="1">
    <citation type="submission" date="2018-04" db="EMBL/GenBank/DDBJ databases">
        <title>Camelliibacillus theae gen. nov., sp. nov., isolated from Pu'er tea.</title>
        <authorList>
            <person name="Niu L."/>
        </authorList>
    </citation>
    <scope>NUCLEOTIDE SEQUENCE [LARGE SCALE GENOMIC DNA]</scope>
    <source>
        <strain evidence="3 4">T8</strain>
    </source>
</reference>
<proteinExistence type="predicted"/>
<feature type="site" description="Important for autoinhibition of adenylyltransferase activity" evidence="1">
    <location>
        <position position="31"/>
    </location>
</feature>
<evidence type="ECO:0000259" key="2">
    <source>
        <dbReference type="PROSITE" id="PS51459"/>
    </source>
</evidence>
<dbReference type="Pfam" id="PF02661">
    <property type="entry name" value="Fic"/>
    <property type="match status" value="1"/>
</dbReference>
<dbReference type="InterPro" id="IPR003812">
    <property type="entry name" value="Fido"/>
</dbReference>
<dbReference type="EMBL" id="QCZG01000017">
    <property type="protein sequence ID" value="PWA11192.1"/>
    <property type="molecule type" value="Genomic_DNA"/>
</dbReference>
<gene>
    <name evidence="3" type="ORF">DCC39_09465</name>
</gene>
<dbReference type="InterPro" id="IPR036597">
    <property type="entry name" value="Fido-like_dom_sf"/>
</dbReference>
<dbReference type="Gene3D" id="1.10.3290.10">
    <property type="entry name" value="Fido-like domain"/>
    <property type="match status" value="1"/>
</dbReference>
<evidence type="ECO:0000256" key="1">
    <source>
        <dbReference type="PIRSR" id="PIRSR640198-3"/>
    </source>
</evidence>
<evidence type="ECO:0000313" key="4">
    <source>
        <dbReference type="Proteomes" id="UP000245998"/>
    </source>
</evidence>
<name>A0A2U1K1A3_9BACI</name>
<dbReference type="Proteomes" id="UP000245998">
    <property type="component" value="Unassembled WGS sequence"/>
</dbReference>
<dbReference type="PANTHER" id="PTHR13504">
    <property type="entry name" value="FIDO DOMAIN-CONTAINING PROTEIN DDB_G0283145"/>
    <property type="match status" value="1"/>
</dbReference>
<dbReference type="PANTHER" id="PTHR13504:SF38">
    <property type="entry name" value="FIDO DOMAIN-CONTAINING PROTEIN"/>
    <property type="match status" value="1"/>
</dbReference>
<evidence type="ECO:0000313" key="3">
    <source>
        <dbReference type="EMBL" id="PWA11192.1"/>
    </source>
</evidence>
<accession>A0A2U1K1A3</accession>
<dbReference type="RefSeq" id="WP_116554654.1">
    <property type="nucleotide sequence ID" value="NZ_QCZG01000017.1"/>
</dbReference>
<dbReference type="PROSITE" id="PS51459">
    <property type="entry name" value="FIDO"/>
    <property type="match status" value="1"/>
</dbReference>
<comment type="caution">
    <text evidence="3">The sequence shown here is derived from an EMBL/GenBank/DDBJ whole genome shotgun (WGS) entry which is preliminary data.</text>
</comment>